<name>A0A2T7A132_TUBBO</name>
<evidence type="ECO:0000259" key="1">
    <source>
        <dbReference type="Pfam" id="PF09458"/>
    </source>
</evidence>
<sequence>MSTTGSWITQDVRPSDKPQKVTARNIAFGMPFSAPPKLPLGFNLLDLGKDANIRVIASADDITKEGFTISLNTWGDSILYAAGASWFELSRSYYEYQTGEFSTQDDHPWDKPQLETSRRINFARPYFTPPKVIVFLKQLDMDKTRNWRIATWVSGIDANGFTIHINTWADSILYSAAAGWIAYPGDRPYIFSGTANTGDVRSWENPQLLNSKSIGFGGVLFWRTPSVFMAINTLDFDHTKNLRIWVLAENVTPTGLTWRMDSWGDSIFYSAGVSILAVV</sequence>
<feature type="domain" description="H-type lectin" evidence="1">
    <location>
        <begin position="118"/>
        <end position="183"/>
    </location>
</feature>
<dbReference type="SUPFAM" id="SSF141086">
    <property type="entry name" value="Agglutinin HPA-like"/>
    <property type="match status" value="3"/>
</dbReference>
<dbReference type="GO" id="GO:0046871">
    <property type="term" value="F:N-acetylgalactosamine binding"/>
    <property type="evidence" value="ECO:0007669"/>
    <property type="project" value="TreeGrafter"/>
</dbReference>
<dbReference type="Pfam" id="PF09458">
    <property type="entry name" value="H_lectin"/>
    <property type="match status" value="3"/>
</dbReference>
<dbReference type="GO" id="GO:0098609">
    <property type="term" value="P:cell-cell adhesion"/>
    <property type="evidence" value="ECO:0007669"/>
    <property type="project" value="TreeGrafter"/>
</dbReference>
<feature type="domain" description="H-type lectin" evidence="1">
    <location>
        <begin position="219"/>
        <end position="278"/>
    </location>
</feature>
<dbReference type="Proteomes" id="UP000244722">
    <property type="component" value="Unassembled WGS sequence"/>
</dbReference>
<dbReference type="Gene3D" id="2.60.40.2080">
    <property type="match status" value="3"/>
</dbReference>
<evidence type="ECO:0000313" key="3">
    <source>
        <dbReference type="Proteomes" id="UP000244722"/>
    </source>
</evidence>
<accession>A0A2T7A132</accession>
<reference evidence="2 3" key="1">
    <citation type="submission" date="2017-04" db="EMBL/GenBank/DDBJ databases">
        <title>Draft genome sequence of Tuber borchii Vittad., a whitish edible truffle.</title>
        <authorList>
            <consortium name="DOE Joint Genome Institute"/>
            <person name="Murat C."/>
            <person name="Kuo A."/>
            <person name="Barry K.W."/>
            <person name="Clum A."/>
            <person name="Dockter R.B."/>
            <person name="Fauchery L."/>
            <person name="Iotti M."/>
            <person name="Kohler A."/>
            <person name="Labutti K."/>
            <person name="Lindquist E.A."/>
            <person name="Lipzen A."/>
            <person name="Ohm R.A."/>
            <person name="Wang M."/>
            <person name="Grigoriev I.V."/>
            <person name="Zambonelli A."/>
            <person name="Martin F.M."/>
        </authorList>
    </citation>
    <scope>NUCLEOTIDE SEQUENCE [LARGE SCALE GENOMIC DNA]</scope>
    <source>
        <strain evidence="2 3">Tbo3840</strain>
    </source>
</reference>
<protein>
    <recommendedName>
        <fullName evidence="1">H-type lectin domain-containing protein</fullName>
    </recommendedName>
</protein>
<dbReference type="GO" id="GO:0070492">
    <property type="term" value="F:oligosaccharide binding"/>
    <property type="evidence" value="ECO:0007669"/>
    <property type="project" value="TreeGrafter"/>
</dbReference>
<feature type="domain" description="H-type lectin" evidence="1">
    <location>
        <begin position="24"/>
        <end position="87"/>
    </location>
</feature>
<dbReference type="EMBL" id="NESQ01000045">
    <property type="protein sequence ID" value="PUU81427.1"/>
    <property type="molecule type" value="Genomic_DNA"/>
</dbReference>
<gene>
    <name evidence="2" type="ORF">B9Z19DRAFT_1062669</name>
</gene>
<dbReference type="PANTHER" id="PTHR46938">
    <property type="entry name" value="DISCOIDIN-1 SUBUNIT A-RELATED-RELATED"/>
    <property type="match status" value="1"/>
</dbReference>
<comment type="caution">
    <text evidence="2">The sequence shown here is derived from an EMBL/GenBank/DDBJ whole genome shotgun (WGS) entry which is preliminary data.</text>
</comment>
<dbReference type="InterPro" id="IPR037221">
    <property type="entry name" value="H-type_lectin_dom_sf"/>
</dbReference>
<organism evidence="2 3">
    <name type="scientific">Tuber borchii</name>
    <name type="common">White truffle</name>
    <dbReference type="NCBI Taxonomy" id="42251"/>
    <lineage>
        <taxon>Eukaryota</taxon>
        <taxon>Fungi</taxon>
        <taxon>Dikarya</taxon>
        <taxon>Ascomycota</taxon>
        <taxon>Pezizomycotina</taxon>
        <taxon>Pezizomycetes</taxon>
        <taxon>Pezizales</taxon>
        <taxon>Tuberaceae</taxon>
        <taxon>Tuber</taxon>
    </lineage>
</organism>
<keyword evidence="3" id="KW-1185">Reference proteome</keyword>
<evidence type="ECO:0000313" key="2">
    <source>
        <dbReference type="EMBL" id="PUU81427.1"/>
    </source>
</evidence>
<proteinExistence type="predicted"/>
<dbReference type="GO" id="GO:0030247">
    <property type="term" value="F:polysaccharide binding"/>
    <property type="evidence" value="ECO:0007669"/>
    <property type="project" value="TreeGrafter"/>
</dbReference>
<dbReference type="OrthoDB" id="291007at2759"/>
<dbReference type="InterPro" id="IPR019019">
    <property type="entry name" value="H-type_lectin_domain"/>
</dbReference>
<dbReference type="AlphaFoldDB" id="A0A2T7A132"/>
<dbReference type="STRING" id="42251.A0A2T7A132"/>
<dbReference type="InterPro" id="IPR052487">
    <property type="entry name" value="Galactose-binding_lectin"/>
</dbReference>
<dbReference type="GO" id="GO:0098636">
    <property type="term" value="C:protein complex involved in cell adhesion"/>
    <property type="evidence" value="ECO:0007669"/>
    <property type="project" value="TreeGrafter"/>
</dbReference>
<dbReference type="GO" id="GO:0009986">
    <property type="term" value="C:cell surface"/>
    <property type="evidence" value="ECO:0007669"/>
    <property type="project" value="TreeGrafter"/>
</dbReference>